<dbReference type="PANTHER" id="PTHR10492:SF57">
    <property type="entry name" value="ATP-DEPENDENT DNA HELICASE"/>
    <property type="match status" value="1"/>
</dbReference>
<evidence type="ECO:0000256" key="2">
    <source>
        <dbReference type="SAM" id="MobiDB-lite"/>
    </source>
</evidence>
<dbReference type="Pfam" id="PF05970">
    <property type="entry name" value="PIF1"/>
    <property type="match status" value="1"/>
</dbReference>
<organism evidence="7">
    <name type="scientific">Caenorhabditis brenneri</name>
    <name type="common">Nematode worm</name>
    <dbReference type="NCBI Taxonomy" id="135651"/>
    <lineage>
        <taxon>Eukaryota</taxon>
        <taxon>Metazoa</taxon>
        <taxon>Ecdysozoa</taxon>
        <taxon>Nematoda</taxon>
        <taxon>Chromadorea</taxon>
        <taxon>Rhabditida</taxon>
        <taxon>Rhabditina</taxon>
        <taxon>Rhabditomorpha</taxon>
        <taxon>Rhabditoidea</taxon>
        <taxon>Rhabditidae</taxon>
        <taxon>Peloderinae</taxon>
        <taxon>Caenorhabditis</taxon>
    </lineage>
</organism>
<dbReference type="STRING" id="135651.G0MMS7"/>
<comment type="cofactor">
    <cofactor evidence="1">
        <name>Mg(2+)</name>
        <dbReference type="ChEBI" id="CHEBI:18420"/>
    </cofactor>
</comment>
<comment type="catalytic activity">
    <reaction evidence="1">
        <text>ATP + H2O = ADP + phosphate + H(+)</text>
        <dbReference type="Rhea" id="RHEA:13065"/>
        <dbReference type="ChEBI" id="CHEBI:15377"/>
        <dbReference type="ChEBI" id="CHEBI:15378"/>
        <dbReference type="ChEBI" id="CHEBI:30616"/>
        <dbReference type="ChEBI" id="CHEBI:43474"/>
        <dbReference type="ChEBI" id="CHEBI:456216"/>
        <dbReference type="EC" id="5.6.2.3"/>
    </reaction>
</comment>
<accession>G0MMS7</accession>
<dbReference type="InterPro" id="IPR010285">
    <property type="entry name" value="DNA_helicase_pif1-like_DEAD"/>
</dbReference>
<dbReference type="GO" id="GO:0016887">
    <property type="term" value="F:ATP hydrolysis activity"/>
    <property type="evidence" value="ECO:0007669"/>
    <property type="project" value="RHEA"/>
</dbReference>
<dbReference type="SUPFAM" id="SSF52540">
    <property type="entry name" value="P-loop containing nucleoside triphosphate hydrolases"/>
    <property type="match status" value="2"/>
</dbReference>
<dbReference type="GO" id="GO:0006310">
    <property type="term" value="P:DNA recombination"/>
    <property type="evidence" value="ECO:0007669"/>
    <property type="project" value="UniProtKB-KW"/>
</dbReference>
<evidence type="ECO:0000259" key="3">
    <source>
        <dbReference type="Pfam" id="PF05970"/>
    </source>
</evidence>
<dbReference type="InParanoid" id="G0MMS7"/>
<protein>
    <recommendedName>
        <fullName evidence="1">ATP-dependent DNA helicase</fullName>
        <ecNumber evidence="1">5.6.2.3</ecNumber>
    </recommendedName>
</protein>
<feature type="domain" description="DNA helicase Pif1-like 2B" evidence="5">
    <location>
        <begin position="1263"/>
        <end position="1308"/>
    </location>
</feature>
<dbReference type="eggNOG" id="KOG0987">
    <property type="taxonomic scope" value="Eukaryota"/>
</dbReference>
<dbReference type="HOGENOM" id="CLU_001324_0_3_1"/>
<dbReference type="GO" id="GO:0005524">
    <property type="term" value="F:ATP binding"/>
    <property type="evidence" value="ECO:0007669"/>
    <property type="project" value="UniProtKB-KW"/>
</dbReference>
<keyword evidence="7" id="KW-1185">Reference proteome</keyword>
<dbReference type="PANTHER" id="PTHR10492">
    <property type="match status" value="1"/>
</dbReference>
<name>G0MMS7_CAEBE</name>
<dbReference type="GO" id="GO:0000723">
    <property type="term" value="P:telomere maintenance"/>
    <property type="evidence" value="ECO:0007669"/>
    <property type="project" value="InterPro"/>
</dbReference>
<feature type="region of interest" description="Disordered" evidence="2">
    <location>
        <begin position="1"/>
        <end position="211"/>
    </location>
</feature>
<sequence length="1416" mass="160328">MVKSTPKRLPSTPSSWTGRLRARTAKTSTQHVVVPSNTPKANPVKLSEHSRLSAKKTAEALRKALNRLHESEDVKKKRKTVNAARTAKKRSEETANDRKKRLASNKAQTSRARAKETDEVAAARRASNAASTSRSRAEESDEVATARRASDAANKSRARSEESDVVRAERRKQDAHRKAITRSEESQETSNARRCADRQRHAAPTNQQQYLGLARRDAPVKEHYLGQMSIQCSSCKALHYQDELPQSKEFNTCCRHGLVDLPMFENFPPELQDLYVGSTPEATEFRKNLRSYNNSLAMGCTKAKLDVPKGGPYSFRIHGQVYHLIGPLHPAEGEEHVFAQVFILDTKEAADELANRKVNRTCSKEVFKLLIDILEKYNPFVKSFKMMREKEEEEEMMAKAQNRELKEVKMVFRQGKQFDPNRYQIPTANEVAVVFVGDEYQIPGRREITVYQRPTGKLQNLLDIDKETDPLCYPLLFVDGRYGWHLGRKRRKESGDGEEKMSTREFYSYYLHVRPQFSPLFYAKKLFQQYCVDVWTKIEHERLNFILKNQKQLRVESLHGLMEHVSGEEGGPCGQRIFLPSSFSGSPRDMVAQFQDALAIVSKFGKPDLFITLTSNPHWKEIEEALISGQSAIDRPDVIARVFKLKVDEVKKDIFVRKVYGEVAAWVYVVEFQKRGLPHIHMLIILKDKWKLKTAADIDSIISAELPDKDEDPELFEFVSTMMMHRPCGAYNPEASCMVNGVCTKRYPKEFCEVTTVGADGFTKYRRRNDGRTVRVKLANGDFVDLDNRSVVPYNKRQATKSIGRMHFVSPREQERFALRLMLLNTVDATSYENLLTVNGHQYENFVEAAKAAGYLTDDSFYEKSLEEATTFQTGSQFRSFFATLLLFGEIHNAEILWNKFRNEFSEDFSLHYPQQMAETLAYNDLIDRMNAMGENLEKWMKLDYDRVTPEDFVDYNFCRQEGQRMREKLSAEQEEIVRAALEALEQGGGLMYVDGPGGSGKTFVYNCLIHILNGMQKKVASLAWVGIASALLPNGRTVASYFHLNVKDGCKSSSLHLQSAEAKKLAELDGLVWDEAPMSPKAALETVDQVLQDVTGIKKPFGGKLIILGGDFRQCLPVVHRGGIEEQVANSIKKSEKLWPLFKTYRLTTNLRVSDGNEEWKQFLLDVGDGKLGEGPSGLMDVPPELRSQGNLAEEMFGSLLRSQANASDISRVAILTPTNKGALEMNEKVFNMIPGNYRMYDSVDEVGEKEESSDATNFPTEFLNKMSPAGLPPHRLKLKIGAIVMLIRNLDVRNGLCNGSRMVVKQMGERVLGCELITGPRKGEAVLVPRITLTYDTDIPFVLKRNQFPIRPACAMTVNKAQGQTFDRIGVLLDNPIFSHGQLYVALSRTRTKEGVCISAPDNVMNNIVFRNIL</sequence>
<dbReference type="EC" id="5.6.2.3" evidence="1"/>
<feature type="compositionally biased region" description="Basic and acidic residues" evidence="2">
    <location>
        <begin position="113"/>
        <end position="122"/>
    </location>
</feature>
<keyword evidence="1" id="KW-0347">Helicase</keyword>
<evidence type="ECO:0000313" key="6">
    <source>
        <dbReference type="EMBL" id="EGT37482.1"/>
    </source>
</evidence>
<feature type="compositionally biased region" description="Basic and acidic residues" evidence="2">
    <location>
        <begin position="46"/>
        <end position="75"/>
    </location>
</feature>
<proteinExistence type="inferred from homology"/>
<keyword evidence="1" id="KW-0233">DNA recombination</keyword>
<keyword evidence="1" id="KW-0227">DNA damage</keyword>
<dbReference type="InterPro" id="IPR025476">
    <property type="entry name" value="Helitron_helicase-like"/>
</dbReference>
<keyword evidence="1" id="KW-0067">ATP-binding</keyword>
<dbReference type="Proteomes" id="UP000008068">
    <property type="component" value="Unassembled WGS sequence"/>
</dbReference>
<reference evidence="7" key="1">
    <citation type="submission" date="2011-07" db="EMBL/GenBank/DDBJ databases">
        <authorList>
            <consortium name="Caenorhabditis brenneri Sequencing and Analysis Consortium"/>
            <person name="Wilson R.K."/>
        </authorList>
    </citation>
    <scope>NUCLEOTIDE SEQUENCE [LARGE SCALE GENOMIC DNA]</scope>
    <source>
        <strain evidence="7">PB2801</strain>
    </source>
</reference>
<evidence type="ECO:0000259" key="5">
    <source>
        <dbReference type="Pfam" id="PF21530"/>
    </source>
</evidence>
<feature type="domain" description="DNA helicase Pif1-like DEAD-box helicase" evidence="3">
    <location>
        <begin position="969"/>
        <end position="1173"/>
    </location>
</feature>
<comment type="similarity">
    <text evidence="1">Belongs to the helicase family.</text>
</comment>
<evidence type="ECO:0000313" key="7">
    <source>
        <dbReference type="Proteomes" id="UP000008068"/>
    </source>
</evidence>
<feature type="compositionally biased region" description="Basic and acidic residues" evidence="2">
    <location>
        <begin position="158"/>
        <end position="172"/>
    </location>
</feature>
<dbReference type="InterPro" id="IPR049163">
    <property type="entry name" value="Pif1-like_2B_dom"/>
</dbReference>
<dbReference type="OrthoDB" id="5864836at2759"/>
<feature type="domain" description="Helitron helicase-like" evidence="4">
    <location>
        <begin position="506"/>
        <end position="684"/>
    </location>
</feature>
<evidence type="ECO:0000256" key="1">
    <source>
        <dbReference type="RuleBase" id="RU363044"/>
    </source>
</evidence>
<dbReference type="Pfam" id="PF14214">
    <property type="entry name" value="Helitron_like_N"/>
    <property type="match status" value="1"/>
</dbReference>
<dbReference type="CDD" id="cd18809">
    <property type="entry name" value="SF1_C_RecD"/>
    <property type="match status" value="1"/>
</dbReference>
<dbReference type="GO" id="GO:0006281">
    <property type="term" value="P:DNA repair"/>
    <property type="evidence" value="ECO:0007669"/>
    <property type="project" value="UniProtKB-KW"/>
</dbReference>
<feature type="compositionally biased region" description="Low complexity" evidence="2">
    <location>
        <begin position="123"/>
        <end position="134"/>
    </location>
</feature>
<dbReference type="GO" id="GO:0043139">
    <property type="term" value="F:5'-3' DNA helicase activity"/>
    <property type="evidence" value="ECO:0007669"/>
    <property type="project" value="UniProtKB-EC"/>
</dbReference>
<feature type="compositionally biased region" description="Polar residues" evidence="2">
    <location>
        <begin position="25"/>
        <end position="40"/>
    </location>
</feature>
<gene>
    <name evidence="6" type="ORF">CAEBREN_25238</name>
</gene>
<keyword evidence="1" id="KW-0234">DNA repair</keyword>
<dbReference type="Gene3D" id="3.40.50.300">
    <property type="entry name" value="P-loop containing nucleotide triphosphate hydrolases"/>
    <property type="match status" value="2"/>
</dbReference>
<dbReference type="EMBL" id="GL379802">
    <property type="protein sequence ID" value="EGT37482.1"/>
    <property type="molecule type" value="Genomic_DNA"/>
</dbReference>
<keyword evidence="1" id="KW-0378">Hydrolase</keyword>
<dbReference type="Pfam" id="PF21530">
    <property type="entry name" value="Pif1_2B_dom"/>
    <property type="match status" value="1"/>
</dbReference>
<evidence type="ECO:0000259" key="4">
    <source>
        <dbReference type="Pfam" id="PF14214"/>
    </source>
</evidence>
<keyword evidence="1" id="KW-0547">Nucleotide-binding</keyword>
<dbReference type="InterPro" id="IPR027417">
    <property type="entry name" value="P-loop_NTPase"/>
</dbReference>